<feature type="compositionally biased region" description="Basic and acidic residues" evidence="2">
    <location>
        <begin position="537"/>
        <end position="546"/>
    </location>
</feature>
<reference evidence="3" key="1">
    <citation type="submission" date="2020-04" db="EMBL/GenBank/DDBJ databases">
        <authorList>
            <person name="Alioto T."/>
            <person name="Alioto T."/>
            <person name="Gomez Garrido J."/>
        </authorList>
    </citation>
    <scope>NUCLEOTIDE SEQUENCE</scope>
    <source>
        <strain evidence="3">A484AB</strain>
    </source>
</reference>
<dbReference type="OrthoDB" id="9010513at2759"/>
<evidence type="ECO:0000256" key="1">
    <source>
        <dbReference type="ARBA" id="ARBA00010251"/>
    </source>
</evidence>
<dbReference type="Proteomes" id="UP001152795">
    <property type="component" value="Unassembled WGS sequence"/>
</dbReference>
<dbReference type="SUPFAM" id="SSF50729">
    <property type="entry name" value="PH domain-like"/>
    <property type="match status" value="1"/>
</dbReference>
<protein>
    <submittedName>
        <fullName evidence="3">Uncharacterized protein</fullName>
    </submittedName>
</protein>
<keyword evidence="4" id="KW-1185">Reference proteome</keyword>
<feature type="compositionally biased region" description="Acidic residues" evidence="2">
    <location>
        <begin position="619"/>
        <end position="653"/>
    </location>
</feature>
<dbReference type="InterPro" id="IPR011993">
    <property type="entry name" value="PH-like_dom_sf"/>
</dbReference>
<proteinExistence type="inferred from homology"/>
<name>A0A7D9IDN0_PARCT</name>
<accession>A0A7D9IDN0</accession>
<evidence type="ECO:0000256" key="2">
    <source>
        <dbReference type="SAM" id="MobiDB-lite"/>
    </source>
</evidence>
<organism evidence="3 4">
    <name type="scientific">Paramuricea clavata</name>
    <name type="common">Red gorgonian</name>
    <name type="synonym">Violescent sea-whip</name>
    <dbReference type="NCBI Taxonomy" id="317549"/>
    <lineage>
        <taxon>Eukaryota</taxon>
        <taxon>Metazoa</taxon>
        <taxon>Cnidaria</taxon>
        <taxon>Anthozoa</taxon>
        <taxon>Octocorallia</taxon>
        <taxon>Malacalcyonacea</taxon>
        <taxon>Plexauridae</taxon>
        <taxon>Paramuricea</taxon>
    </lineage>
</organism>
<dbReference type="PROSITE" id="PS50003">
    <property type="entry name" value="PH_DOMAIN"/>
    <property type="match status" value="1"/>
</dbReference>
<dbReference type="EMBL" id="CACRXK020005928">
    <property type="protein sequence ID" value="CAB4007831.1"/>
    <property type="molecule type" value="Genomic_DNA"/>
</dbReference>
<dbReference type="Pfam" id="PF26089">
    <property type="entry name" value="PH_Niban2"/>
    <property type="match status" value="1"/>
</dbReference>
<dbReference type="Pfam" id="PF26086">
    <property type="entry name" value="Niban2"/>
    <property type="match status" value="1"/>
</dbReference>
<dbReference type="InterPro" id="IPR059060">
    <property type="entry name" value="Niban_1/2/3_dom"/>
</dbReference>
<dbReference type="InterPro" id="IPR026088">
    <property type="entry name" value="Niban-like"/>
</dbReference>
<dbReference type="SMART" id="SM00233">
    <property type="entry name" value="PH"/>
    <property type="match status" value="1"/>
</dbReference>
<comment type="similarity">
    <text evidence="1">Belongs to the Niban family.</text>
</comment>
<comment type="caution">
    <text evidence="3">The sequence shown here is derived from an EMBL/GenBank/DDBJ whole genome shotgun (WGS) entry which is preliminary data.</text>
</comment>
<evidence type="ECO:0000313" key="4">
    <source>
        <dbReference type="Proteomes" id="UP001152795"/>
    </source>
</evidence>
<dbReference type="PANTHER" id="PTHR14392">
    <property type="entry name" value="NIBAN FAMILY MEMBER"/>
    <property type="match status" value="1"/>
</dbReference>
<feature type="compositionally biased region" description="Basic and acidic residues" evidence="2">
    <location>
        <begin position="561"/>
        <end position="577"/>
    </location>
</feature>
<gene>
    <name evidence="3" type="ORF">PACLA_8A048965</name>
</gene>
<dbReference type="PANTHER" id="PTHR14392:SF8">
    <property type="entry name" value="PH DOMAIN-CONTAINING PROTEIN DDB_G0267786"/>
    <property type="match status" value="1"/>
</dbReference>
<feature type="compositionally biased region" description="Acidic residues" evidence="2">
    <location>
        <begin position="595"/>
        <end position="611"/>
    </location>
</feature>
<feature type="region of interest" description="Disordered" evidence="2">
    <location>
        <begin position="530"/>
        <end position="653"/>
    </location>
</feature>
<dbReference type="InterPro" id="IPR001849">
    <property type="entry name" value="PH_domain"/>
</dbReference>
<dbReference type="AlphaFoldDB" id="A0A7D9IDN0"/>
<dbReference type="Gene3D" id="2.30.29.30">
    <property type="entry name" value="Pleckstrin-homology domain (PH domain)/Phosphotyrosine-binding domain (PTB)"/>
    <property type="match status" value="1"/>
</dbReference>
<evidence type="ECO:0000313" key="3">
    <source>
        <dbReference type="EMBL" id="CAB4007831.1"/>
    </source>
</evidence>
<sequence length="653" mass="74765">MKMRQINEEALGDAETEKQLMYRKDAKCTEPHKMGQLTKKGAIIKNWKQRYFVVNPDFSVSYYETEEAYNKGVKPKGVMHLAGYKVAESADNDKIEKLKALAKKMGIDEQSLPLPEKFPPHTLAVSHERRRNYFITAADEDEKKEWVEMFKTCCRKTKGFKNEDPVAQAAFKTAFRKACRESSWYKRLDPNGGTEEQILSETLVEIIECRVLSSVYSDLTENYTIRKKLRSQIIKMMDSIVLALVVPALKTLVETTEQMKIPMEKAFNETKDQIGEAQKKITALLAGVMETILNTAVEGASADIKKLYEDIKELTVRTSTEMRNECVVRLMERLVKDTKESEDVAAIMKRHYRTFDSVIHRTCAWDHWYKVYNMEKEIMGILDKYTETFDMGGDYRHVYASHDMLAEVADAAFYTFEQTLEERTKESDILNNNSQASETMAKVKDEVILKYDHDSKVTPDDVSFQLITAHLVEYISNKIDPLTKDVRKSAESAIPEPLKQLISIQDIYEFYIEECVKNIIKRAVGIPELQKNGCSEGKPKESEKPVKQNGEMKNGMSNNRQEMKEEKVDETEGKENGQEETQESEVQENGKTTEEGGEEKEEVETNEEEVKESEKNEENGETPEETSEENGSPEECDEDTENGVEDGGDDTPM</sequence>